<proteinExistence type="predicted"/>
<feature type="compositionally biased region" description="Polar residues" evidence="1">
    <location>
        <begin position="633"/>
        <end position="660"/>
    </location>
</feature>
<feature type="compositionally biased region" description="Basic residues" evidence="1">
    <location>
        <begin position="613"/>
        <end position="624"/>
    </location>
</feature>
<dbReference type="RefSeq" id="XP_009525888.1">
    <property type="nucleotide sequence ID" value="XM_009527593.1"/>
</dbReference>
<evidence type="ECO:0000256" key="1">
    <source>
        <dbReference type="SAM" id="MobiDB-lite"/>
    </source>
</evidence>
<feature type="compositionally biased region" description="Low complexity" evidence="1">
    <location>
        <begin position="38"/>
        <end position="49"/>
    </location>
</feature>
<keyword evidence="3" id="KW-1185">Reference proteome</keyword>
<dbReference type="EMBL" id="JH159154">
    <property type="protein sequence ID" value="EGZ16830.1"/>
    <property type="molecule type" value="Genomic_DNA"/>
</dbReference>
<protein>
    <submittedName>
        <fullName evidence="2">Uncharacterized protein</fullName>
    </submittedName>
</protein>
<evidence type="ECO:0000313" key="3">
    <source>
        <dbReference type="Proteomes" id="UP000002640"/>
    </source>
</evidence>
<accession>G4ZIG6</accession>
<feature type="region of interest" description="Disordered" evidence="1">
    <location>
        <begin position="596"/>
        <end position="660"/>
    </location>
</feature>
<gene>
    <name evidence="2" type="ORF">PHYSODRAFT_330898</name>
</gene>
<feature type="region of interest" description="Disordered" evidence="1">
    <location>
        <begin position="1"/>
        <end position="69"/>
    </location>
</feature>
<feature type="compositionally biased region" description="Basic and acidic residues" evidence="1">
    <location>
        <begin position="109"/>
        <end position="122"/>
    </location>
</feature>
<feature type="region of interest" description="Disordered" evidence="1">
    <location>
        <begin position="99"/>
        <end position="183"/>
    </location>
</feature>
<feature type="compositionally biased region" description="Polar residues" evidence="1">
    <location>
        <begin position="317"/>
        <end position="329"/>
    </location>
</feature>
<dbReference type="Proteomes" id="UP000002640">
    <property type="component" value="Unassembled WGS sequence"/>
</dbReference>
<dbReference type="InParanoid" id="G4ZIG6"/>
<dbReference type="AlphaFoldDB" id="G4ZIG6"/>
<evidence type="ECO:0000313" key="2">
    <source>
        <dbReference type="EMBL" id="EGZ16830.1"/>
    </source>
</evidence>
<feature type="region of interest" description="Disordered" evidence="1">
    <location>
        <begin position="470"/>
        <end position="543"/>
    </location>
</feature>
<feature type="compositionally biased region" description="Basic residues" evidence="1">
    <location>
        <begin position="490"/>
        <end position="506"/>
    </location>
</feature>
<reference evidence="2 3" key="1">
    <citation type="journal article" date="2006" name="Science">
        <title>Phytophthora genome sequences uncover evolutionary origins and mechanisms of pathogenesis.</title>
        <authorList>
            <person name="Tyler B.M."/>
            <person name="Tripathy S."/>
            <person name="Zhang X."/>
            <person name="Dehal P."/>
            <person name="Jiang R.H."/>
            <person name="Aerts A."/>
            <person name="Arredondo F.D."/>
            <person name="Baxter L."/>
            <person name="Bensasson D."/>
            <person name="Beynon J.L."/>
            <person name="Chapman J."/>
            <person name="Damasceno C.M."/>
            <person name="Dorrance A.E."/>
            <person name="Dou D."/>
            <person name="Dickerman A.W."/>
            <person name="Dubchak I.L."/>
            <person name="Garbelotto M."/>
            <person name="Gijzen M."/>
            <person name="Gordon S.G."/>
            <person name="Govers F."/>
            <person name="Grunwald N.J."/>
            <person name="Huang W."/>
            <person name="Ivors K.L."/>
            <person name="Jones R.W."/>
            <person name="Kamoun S."/>
            <person name="Krampis K."/>
            <person name="Lamour K.H."/>
            <person name="Lee M.K."/>
            <person name="McDonald W.H."/>
            <person name="Medina M."/>
            <person name="Meijer H.J."/>
            <person name="Nordberg E.K."/>
            <person name="Maclean D.J."/>
            <person name="Ospina-Giraldo M.D."/>
            <person name="Morris P.F."/>
            <person name="Phuntumart V."/>
            <person name="Putnam N.H."/>
            <person name="Rash S."/>
            <person name="Rose J.K."/>
            <person name="Sakihama Y."/>
            <person name="Salamov A.A."/>
            <person name="Savidor A."/>
            <person name="Scheuring C.F."/>
            <person name="Smith B.M."/>
            <person name="Sobral B.W."/>
            <person name="Terry A."/>
            <person name="Torto-Alalibo T.A."/>
            <person name="Win J."/>
            <person name="Xu Z."/>
            <person name="Zhang H."/>
            <person name="Grigoriev I.V."/>
            <person name="Rokhsar D.S."/>
            <person name="Boore J.L."/>
        </authorList>
    </citation>
    <scope>NUCLEOTIDE SEQUENCE [LARGE SCALE GENOMIC DNA]</scope>
    <source>
        <strain evidence="2 3">P6497</strain>
    </source>
</reference>
<sequence length="806" mass="89440">MADPAWGTASSLSDEETARALCAFHDTEPLPTQRRHPLQLQQQQQQQQQAPLYRPSDQRSREVPQLGGFSAFGYPSSGTYHMVPMTVQRSDAASVLVGMHAPSTSSDDWQQRRTKQELEQQQRELQAVTQSRQQQDMQRQLHQLQAQIQQQQQEQAHRHHQAQVQRQVERIQEPRYSSSGLGGFDQTRWNNGAYAQSSAASSFSGADSDRIQGAAMQHGVQMQQNGRFYGGDFQQRAQPVPIRPATTPTGTGSYPAISYGEGSPPAGMLANRNDALFAPQQMPKPAQSHFRARSTNLFGASALQSWGRSESMSLSGMQAARTKSFQMQSDPRFVPQQQQPQPYYAAEPSERKYQEPPARSHASQSVPDVFFLDGIMRHFPASSETVGEAPTRSTAVPARSNCESIEARGNAFEFAPTQYRTQAQPPLGMQTQMEVQSRTTVPPTGAVIVPGVSLASQPIRLVTMRDLLNGDEAKADKSRGRPRGNQQRAPQKRKAPKKKTPAKRQRMPQQPNEQRPQHPPMNRSVRPSQNPSLAPSGGPALASKPASPMYLAFMESRAARALEQKSGTTAANSSTPGIQTPEPQLSILAAQVPARQTSNKSVDLVAAEATPVKQKRGSYKRKKTGFPPESRTQEQSVGTSVPSIPIQATSEPTASSNEQLSELPQASIVTTAKQVDVLVQVNYQANSSCISDDLMNGKFEQRQEPPKLAVPVEATKSVQPSLNTDKAANGNSQFQVRYLRLWGRLQKLFRRDFMRYQAAKIWRRYQEQLKKQEEWREVRVAGKRASDPQQERAYSLVVKQGEEGFD</sequence>
<dbReference type="GeneID" id="20646187"/>
<feature type="compositionally biased region" description="Polar residues" evidence="1">
    <location>
        <begin position="565"/>
        <end position="582"/>
    </location>
</feature>
<organism evidence="2 3">
    <name type="scientific">Phytophthora sojae (strain P6497)</name>
    <name type="common">Soybean stem and root rot agent</name>
    <name type="synonym">Phytophthora megasperma f. sp. glycines</name>
    <dbReference type="NCBI Taxonomy" id="1094619"/>
    <lineage>
        <taxon>Eukaryota</taxon>
        <taxon>Sar</taxon>
        <taxon>Stramenopiles</taxon>
        <taxon>Oomycota</taxon>
        <taxon>Peronosporomycetes</taxon>
        <taxon>Peronosporales</taxon>
        <taxon>Peronosporaceae</taxon>
        <taxon>Phytophthora</taxon>
    </lineage>
</organism>
<dbReference type="KEGG" id="psoj:PHYSODRAFT_330898"/>
<feature type="region of interest" description="Disordered" evidence="1">
    <location>
        <begin position="317"/>
        <end position="363"/>
    </location>
</feature>
<feature type="region of interest" description="Disordered" evidence="1">
    <location>
        <begin position="561"/>
        <end position="582"/>
    </location>
</feature>
<feature type="compositionally biased region" description="Low complexity" evidence="1">
    <location>
        <begin position="123"/>
        <end position="154"/>
    </location>
</feature>
<name>G4ZIG6_PHYSP</name>
<dbReference type="OMA" id="MYLAFME"/>